<evidence type="ECO:0000313" key="3">
    <source>
        <dbReference type="Proteomes" id="UP000030655"/>
    </source>
</evidence>
<name>A0A059F5J6_9MICR</name>
<keyword evidence="3" id="KW-1185">Reference proteome</keyword>
<protein>
    <submittedName>
        <fullName evidence="2">Uncharacterized protein</fullName>
    </submittedName>
</protein>
<gene>
    <name evidence="2" type="ORF">H312_00040</name>
</gene>
<reference evidence="3" key="1">
    <citation type="submission" date="2013-02" db="EMBL/GenBank/DDBJ databases">
        <authorList>
            <consortium name="The Broad Institute Genome Sequencing Platform"/>
            <person name="Cuomo C."/>
            <person name="Becnel J."/>
            <person name="Sanscrainte N."/>
            <person name="Walker B."/>
            <person name="Young S.K."/>
            <person name="Zeng Q."/>
            <person name="Gargeya S."/>
            <person name="Fitzgerald M."/>
            <person name="Haas B."/>
            <person name="Abouelleil A."/>
            <person name="Alvarado L."/>
            <person name="Arachchi H.M."/>
            <person name="Berlin A.M."/>
            <person name="Chapman S.B."/>
            <person name="Dewar J."/>
            <person name="Goldberg J."/>
            <person name="Griggs A."/>
            <person name="Gujja S."/>
            <person name="Hansen M."/>
            <person name="Howarth C."/>
            <person name="Imamovic A."/>
            <person name="Larimer J."/>
            <person name="McCowan C."/>
            <person name="Murphy C."/>
            <person name="Neiman D."/>
            <person name="Pearson M."/>
            <person name="Priest M."/>
            <person name="Roberts A."/>
            <person name="Saif S."/>
            <person name="Shea T."/>
            <person name="Sisk P."/>
            <person name="Sykes S."/>
            <person name="Wortman J."/>
            <person name="Nusbaum C."/>
            <person name="Birren B."/>
        </authorList>
    </citation>
    <scope>NUCLEOTIDE SEQUENCE [LARGE SCALE GENOMIC DNA]</scope>
    <source>
        <strain evidence="3">PRA339</strain>
    </source>
</reference>
<organism evidence="2 3">
    <name type="scientific">Anncaliia algerae PRA339</name>
    <dbReference type="NCBI Taxonomy" id="1288291"/>
    <lineage>
        <taxon>Eukaryota</taxon>
        <taxon>Fungi</taxon>
        <taxon>Fungi incertae sedis</taxon>
        <taxon>Microsporidia</taxon>
        <taxon>Tubulinosematoidea</taxon>
        <taxon>Tubulinosematidae</taxon>
        <taxon>Anncaliia</taxon>
    </lineage>
</organism>
<feature type="compositionally biased region" description="Basic and acidic residues" evidence="1">
    <location>
        <begin position="59"/>
        <end position="74"/>
    </location>
</feature>
<dbReference type="HOGENOM" id="CLU_1395975_0_0_1"/>
<reference evidence="2 3" key="2">
    <citation type="submission" date="2014-03" db="EMBL/GenBank/DDBJ databases">
        <title>The Genome Sequence of Anncaliia algerae insect isolate PRA339.</title>
        <authorList>
            <consortium name="The Broad Institute Genome Sequencing Platform"/>
            <consortium name="The Broad Institute Genome Sequencing Center for Infectious Disease"/>
            <person name="Cuomo C."/>
            <person name="Becnel J."/>
            <person name="Sanscrainte N."/>
            <person name="Walker B."/>
            <person name="Young S.K."/>
            <person name="Zeng Q."/>
            <person name="Gargeya S."/>
            <person name="Fitzgerald M."/>
            <person name="Haas B."/>
            <person name="Abouelleil A."/>
            <person name="Alvarado L."/>
            <person name="Arachchi H.M."/>
            <person name="Berlin A.M."/>
            <person name="Chapman S.B."/>
            <person name="Dewar J."/>
            <person name="Goldberg J."/>
            <person name="Griggs A."/>
            <person name="Gujja S."/>
            <person name="Hansen M."/>
            <person name="Howarth C."/>
            <person name="Imamovic A."/>
            <person name="Larimer J."/>
            <person name="McCowan C."/>
            <person name="Murphy C."/>
            <person name="Neiman D."/>
            <person name="Pearson M."/>
            <person name="Priest M."/>
            <person name="Roberts A."/>
            <person name="Saif S."/>
            <person name="Shea T."/>
            <person name="Sisk P."/>
            <person name="Sykes S."/>
            <person name="Wortman J."/>
            <person name="Nusbaum C."/>
            <person name="Birren B."/>
        </authorList>
    </citation>
    <scope>NUCLEOTIDE SEQUENCE [LARGE SCALE GENOMIC DNA]</scope>
    <source>
        <strain evidence="2 3">PRA339</strain>
    </source>
</reference>
<evidence type="ECO:0000313" key="2">
    <source>
        <dbReference type="EMBL" id="KCZ82382.1"/>
    </source>
</evidence>
<proteinExistence type="predicted"/>
<accession>A0A059F5J6</accession>
<dbReference type="AlphaFoldDB" id="A0A059F5J6"/>
<dbReference type="EMBL" id="KK365130">
    <property type="protein sequence ID" value="KCZ82382.1"/>
    <property type="molecule type" value="Genomic_DNA"/>
</dbReference>
<feature type="region of interest" description="Disordered" evidence="1">
    <location>
        <begin position="59"/>
        <end position="81"/>
    </location>
</feature>
<evidence type="ECO:0000256" key="1">
    <source>
        <dbReference type="SAM" id="MobiDB-lite"/>
    </source>
</evidence>
<dbReference type="VEuPathDB" id="MicrosporidiaDB:H312_00040"/>
<sequence>MVFLYFIQQLFLIKSPHVIYCSTNEASYTNENKHLSIDLYQKFGLLIIDKLEVNIKSEKSVSESNEHDNHEKKSNFVPMSSSSTENIQKRFAKSYNSLFKLLCEFHSTFYEAKDTISALIPESEIILSELIKYLINSSEEIVKLLKDLLILMKEEELQNMFENEKSNLCLVSFLIHKNLTETIESMKDYSLIKNL</sequence>
<dbReference type="Proteomes" id="UP000030655">
    <property type="component" value="Unassembled WGS sequence"/>
</dbReference>